<dbReference type="GO" id="GO:0015087">
    <property type="term" value="F:cobalt ion transmembrane transporter activity"/>
    <property type="evidence" value="ECO:0007669"/>
    <property type="project" value="TreeGrafter"/>
</dbReference>
<organism evidence="14 15">
    <name type="scientific">Leptomonas pyrrhocoris</name>
    <name type="common">Firebug parasite</name>
    <dbReference type="NCBI Taxonomy" id="157538"/>
    <lineage>
        <taxon>Eukaryota</taxon>
        <taxon>Discoba</taxon>
        <taxon>Euglenozoa</taxon>
        <taxon>Kinetoplastea</taxon>
        <taxon>Metakinetoplastina</taxon>
        <taxon>Trypanosomatida</taxon>
        <taxon>Trypanosomatidae</taxon>
        <taxon>Leishmaniinae</taxon>
        <taxon>Leptomonas</taxon>
    </lineage>
</organism>
<feature type="region of interest" description="Disordered" evidence="12">
    <location>
        <begin position="304"/>
        <end position="396"/>
    </location>
</feature>
<gene>
    <name evidence="14" type="ORF">ABB37_08750</name>
</gene>
<dbReference type="SUPFAM" id="SSF144083">
    <property type="entry name" value="Magnesium transport protein CorA, transmembrane region"/>
    <property type="match status" value="1"/>
</dbReference>
<dbReference type="GO" id="GO:0015095">
    <property type="term" value="F:magnesium ion transmembrane transporter activity"/>
    <property type="evidence" value="ECO:0007669"/>
    <property type="project" value="TreeGrafter"/>
</dbReference>
<dbReference type="InterPro" id="IPR045863">
    <property type="entry name" value="CorA_TM1_TM2"/>
</dbReference>
<dbReference type="EMBL" id="LGTL01000026">
    <property type="protein sequence ID" value="KPA75071.1"/>
    <property type="molecule type" value="Genomic_DNA"/>
</dbReference>
<evidence type="ECO:0000256" key="3">
    <source>
        <dbReference type="ARBA" id="ARBA00022448"/>
    </source>
</evidence>
<dbReference type="AlphaFoldDB" id="A0A0N0VDA0"/>
<dbReference type="GO" id="GO:0050897">
    <property type="term" value="F:cobalt ion binding"/>
    <property type="evidence" value="ECO:0007669"/>
    <property type="project" value="TreeGrafter"/>
</dbReference>
<feature type="compositionally biased region" description="Basic and acidic residues" evidence="12">
    <location>
        <begin position="338"/>
        <end position="347"/>
    </location>
</feature>
<evidence type="ECO:0000256" key="2">
    <source>
        <dbReference type="ARBA" id="ARBA00009765"/>
    </source>
</evidence>
<keyword evidence="3" id="KW-0813">Transport</keyword>
<keyword evidence="4" id="KW-1003">Cell membrane</keyword>
<dbReference type="GO" id="GO:0005886">
    <property type="term" value="C:plasma membrane"/>
    <property type="evidence" value="ECO:0007669"/>
    <property type="project" value="UniProtKB-SubCell"/>
</dbReference>
<evidence type="ECO:0000313" key="15">
    <source>
        <dbReference type="Proteomes" id="UP000037923"/>
    </source>
</evidence>
<feature type="compositionally biased region" description="Low complexity" evidence="12">
    <location>
        <begin position="317"/>
        <end position="337"/>
    </location>
</feature>
<feature type="transmembrane region" description="Helical" evidence="13">
    <location>
        <begin position="856"/>
        <end position="876"/>
    </location>
</feature>
<keyword evidence="6" id="KW-0460">Magnesium</keyword>
<accession>A0A0N0VDA0</accession>
<feature type="compositionally biased region" description="Acidic residues" evidence="12">
    <location>
        <begin position="471"/>
        <end position="481"/>
    </location>
</feature>
<feature type="region of interest" description="Disordered" evidence="12">
    <location>
        <begin position="81"/>
        <end position="251"/>
    </location>
</feature>
<feature type="compositionally biased region" description="Polar residues" evidence="12">
    <location>
        <begin position="176"/>
        <end position="210"/>
    </location>
</feature>
<dbReference type="VEuPathDB" id="TriTrypDB:LpyrH10_26_0450"/>
<keyword evidence="8" id="KW-0406">Ion transport</keyword>
<evidence type="ECO:0000313" key="14">
    <source>
        <dbReference type="EMBL" id="KPA75071.1"/>
    </source>
</evidence>
<comment type="similarity">
    <text evidence="2">Belongs to the CorA metal ion transporter (MIT) (TC 1.A.35) family.</text>
</comment>
<comment type="function">
    <text evidence="11">Mediates influx of magnesium ions. Alternates between open and closed states. Activated by low cytoplasmic Mg(2+) levels. Inactive when cytoplasmic Mg(2+) levels are high.</text>
</comment>
<dbReference type="PANTHER" id="PTHR46494">
    <property type="entry name" value="CORA FAMILY METAL ION TRANSPORTER (EUROFUNG)"/>
    <property type="match status" value="1"/>
</dbReference>
<comment type="catalytic activity">
    <reaction evidence="10">
        <text>Mg(2+)(in) = Mg(2+)(out)</text>
        <dbReference type="Rhea" id="RHEA:29827"/>
        <dbReference type="ChEBI" id="CHEBI:18420"/>
    </reaction>
</comment>
<protein>
    <submittedName>
        <fullName evidence="14">Putative cation transporter</fullName>
    </submittedName>
</protein>
<keyword evidence="7 13" id="KW-1133">Transmembrane helix</keyword>
<reference evidence="14 15" key="1">
    <citation type="submission" date="2015-07" db="EMBL/GenBank/DDBJ databases">
        <title>High-quality genome of monoxenous trypanosomatid Leptomonas pyrrhocoris.</title>
        <authorList>
            <person name="Flegontov P."/>
            <person name="Butenko A."/>
            <person name="Firsov S."/>
            <person name="Vlcek C."/>
            <person name="Logacheva M.D."/>
            <person name="Field M."/>
            <person name="Filatov D."/>
            <person name="Flegontova O."/>
            <person name="Gerasimov E."/>
            <person name="Jackson A.P."/>
            <person name="Kelly S."/>
            <person name="Opperdoes F."/>
            <person name="O'Reilly A."/>
            <person name="Votypka J."/>
            <person name="Yurchenko V."/>
            <person name="Lukes J."/>
        </authorList>
    </citation>
    <scope>NUCLEOTIDE SEQUENCE [LARGE SCALE GENOMIC DNA]</scope>
    <source>
        <strain evidence="14">H10</strain>
    </source>
</reference>
<sequence>MIPGGVSGRSWRPVVRCAVFSVLSVSSWQSRRCPRTPHACHVSEPSHARLVRGTTLLQAARLTATSAQSSTAHLNAQRCYVTSSSSGSSSRNSGEENESFRASRGSNDGNLADDDARDGAYRTTMPWETPEESMEDFYAALDDRPSPVTTPKAENSGEPATTNSSSSVRAGEAQEMTGTPNNDQTSTCGSSPQYSATGNAQPGKPTSTATPFHGKDSITGPSDAAKAAQGTAAAAAAAGDTSAYRGPWDDKGAGLVRHRVAQWYVPGLEREHQSRTAVQMETPATPVKLASAVVGVVNAALTGTSKKGSRHDQPVRAAPGNAPATPATAVAASAMPTHSKDSPKDHASGATATEGTSGGEKRSSDAAGDVGKARPSPAGTAATTTQAAAATEAKPATLAHSAGGAAAQEKFNVAAPSSEHTVFTVSSSLSTAVASVAAMDVRTDTAAAKFPANTKKEQTAPAAVDKKSGEAEDDDDDGDEELPETLLTVQANRNKRIKQLLMASLGSDFAKAGLGNDGVRTSFSVVNYQTIKQLTGLPRIPSTLLISCMVAPENQFRWIDISMHPTATLSEYKEALEEVLLGLGVDRTMEEDCAEPMLLPQVTVVKGCYSLLMRYAIEAPANKQMDSFQDLTNRFTVFMSPVKVITVHRTQCSYVEELKLNWQHYLSGRGLDKLSSTRHEGSGLVPSGKDESPMLPGQRYLLYYFVKETVGTFAQAISKCIVEFDRYEANLFSTQRNRSSMARDIYHIKRRASVYGRTMTLTQDAYSHIATALRISSAQVGYQEIMHDLAHVESLAEELNSNADSVLQLLFQLSSYQVNELMRVLTVFSAFFIPLSFIASVYGMNFEDLPMLHNEYGGVFCGMLMCTVATCIFLWFRSNRFI</sequence>
<comment type="caution">
    <text evidence="14">The sequence shown here is derived from an EMBL/GenBank/DDBJ whole genome shotgun (WGS) entry which is preliminary data.</text>
</comment>
<feature type="compositionally biased region" description="Low complexity" evidence="12">
    <location>
        <begin position="222"/>
        <end position="243"/>
    </location>
</feature>
<feature type="transmembrane region" description="Helical" evidence="13">
    <location>
        <begin position="824"/>
        <end position="844"/>
    </location>
</feature>
<dbReference type="RefSeq" id="XP_015653510.1">
    <property type="nucleotide sequence ID" value="XM_015807852.1"/>
</dbReference>
<evidence type="ECO:0000256" key="8">
    <source>
        <dbReference type="ARBA" id="ARBA00023065"/>
    </source>
</evidence>
<feature type="compositionally biased region" description="Polar residues" evidence="12">
    <location>
        <begin position="147"/>
        <end position="168"/>
    </location>
</feature>
<dbReference type="Pfam" id="PF01544">
    <property type="entry name" value="CorA"/>
    <property type="match status" value="1"/>
</dbReference>
<keyword evidence="15" id="KW-1185">Reference proteome</keyword>
<dbReference type="FunFam" id="1.20.58.340:FF:000004">
    <property type="entry name" value="Magnesium transport protein CorA"/>
    <property type="match status" value="1"/>
</dbReference>
<name>A0A0N0VDA0_LEPPY</name>
<dbReference type="GO" id="GO:0000287">
    <property type="term" value="F:magnesium ion binding"/>
    <property type="evidence" value="ECO:0007669"/>
    <property type="project" value="TreeGrafter"/>
</dbReference>
<dbReference type="GeneID" id="26909033"/>
<dbReference type="InterPro" id="IPR002523">
    <property type="entry name" value="MgTranspt_CorA/ZnTranspt_ZntB"/>
</dbReference>
<evidence type="ECO:0000256" key="13">
    <source>
        <dbReference type="SAM" id="Phobius"/>
    </source>
</evidence>
<dbReference type="OrthoDB" id="9978047at2759"/>
<feature type="compositionally biased region" description="Low complexity" evidence="12">
    <location>
        <begin position="373"/>
        <end position="396"/>
    </location>
</feature>
<dbReference type="PANTHER" id="PTHR46494:SF1">
    <property type="entry name" value="CORA FAMILY METAL ION TRANSPORTER (EUROFUNG)"/>
    <property type="match status" value="1"/>
</dbReference>
<keyword evidence="9 13" id="KW-0472">Membrane</keyword>
<dbReference type="Proteomes" id="UP000037923">
    <property type="component" value="Unassembled WGS sequence"/>
</dbReference>
<dbReference type="Gene3D" id="1.20.58.340">
    <property type="entry name" value="Magnesium transport protein CorA, transmembrane region"/>
    <property type="match status" value="2"/>
</dbReference>
<evidence type="ECO:0000256" key="6">
    <source>
        <dbReference type="ARBA" id="ARBA00022842"/>
    </source>
</evidence>
<evidence type="ECO:0000256" key="11">
    <source>
        <dbReference type="ARBA" id="ARBA00045497"/>
    </source>
</evidence>
<evidence type="ECO:0000256" key="12">
    <source>
        <dbReference type="SAM" id="MobiDB-lite"/>
    </source>
</evidence>
<feature type="compositionally biased region" description="Low complexity" evidence="12">
    <location>
        <begin position="83"/>
        <end position="92"/>
    </location>
</feature>
<proteinExistence type="inferred from homology"/>
<evidence type="ECO:0000256" key="4">
    <source>
        <dbReference type="ARBA" id="ARBA00022475"/>
    </source>
</evidence>
<evidence type="ECO:0000256" key="9">
    <source>
        <dbReference type="ARBA" id="ARBA00023136"/>
    </source>
</evidence>
<dbReference type="SUPFAM" id="SSF143865">
    <property type="entry name" value="CorA soluble domain-like"/>
    <property type="match status" value="1"/>
</dbReference>
<evidence type="ECO:0000256" key="1">
    <source>
        <dbReference type="ARBA" id="ARBA00004651"/>
    </source>
</evidence>
<comment type="subcellular location">
    <subcellularLocation>
        <location evidence="1">Cell membrane</location>
        <topology evidence="1">Multi-pass membrane protein</topology>
    </subcellularLocation>
</comment>
<feature type="region of interest" description="Disordered" evidence="12">
    <location>
        <begin position="450"/>
        <end position="481"/>
    </location>
</feature>
<feature type="compositionally biased region" description="Basic and acidic residues" evidence="12">
    <location>
        <begin position="454"/>
        <end position="470"/>
    </location>
</feature>
<dbReference type="InterPro" id="IPR045861">
    <property type="entry name" value="CorA_cytoplasmic_dom"/>
</dbReference>
<evidence type="ECO:0000256" key="7">
    <source>
        <dbReference type="ARBA" id="ARBA00022989"/>
    </source>
</evidence>
<evidence type="ECO:0000256" key="10">
    <source>
        <dbReference type="ARBA" id="ARBA00034269"/>
    </source>
</evidence>
<dbReference type="OMA" id="WIDISMH"/>
<evidence type="ECO:0000256" key="5">
    <source>
        <dbReference type="ARBA" id="ARBA00022692"/>
    </source>
</evidence>
<keyword evidence="5 13" id="KW-0812">Transmembrane</keyword>